<dbReference type="VEuPathDB" id="CryptoDB:Cvel_16406"/>
<accession>A0A0G4FCV2</accession>
<sequence>MDDILGRAVISAFPDDANAQFVRWWSKLQEKGVTTMESLRHQVMHRAGLYELGMDISLVHALMGLFDFSPDEIAHQQQLDEPLILALAAQQAAAQQASFQQHAPLQPLPMPVARNNHQVPAQRGYARSQQEQAPAGFGVPSQEVFAAPAPKAKQRMPRASQGGGPRSSRGPKAAAKARQRDGLPVSPGVEEDSGMHPRIDEEGVEEGPGIHQQNMGGQEEPEGPVVSPVHNGGGKPGGGGKRRNTGVSSTGEPLKKNKFGKFVCEHGREQRRCRQCGGSAICMHSKVKWNCAICSDGSRCPHNKMKYYCRECGGKGVCPHGRAKNKCRECRIEQGLPVPELLGEGGGERRKKKPKRVSVAQRGDGAEGDEREDLEDEEARPNHKPFHCIHDVLRKECPHCAPVCIHNRRRYYCKDCANIGTGGKGLCDHGKQKNKCLVCRPIYALAAAQAAAKNFEIGLGPGKWGRSMDPSVPRSACRRDSTASGASVKRGRPKKAREVGEQAAEPMDVDMPEVPPEDAELAEGVDVNVPPAHGTGAAAAAAAIDHPVFPGDIGEEGLGGVVGVHEHEDHGHEELHGGVEGDPHQTGDHHGVEIGGVPVEAREEVGGPMGEGEGDGGEGGEMVDLPFLSS</sequence>
<feature type="region of interest" description="Disordered" evidence="1">
    <location>
        <begin position="605"/>
        <end position="630"/>
    </location>
</feature>
<proteinExistence type="predicted"/>
<gene>
    <name evidence="2" type="ORF">Cvel_16406</name>
</gene>
<feature type="region of interest" description="Disordered" evidence="1">
    <location>
        <begin position="466"/>
        <end position="513"/>
    </location>
</feature>
<reference evidence="2" key="1">
    <citation type="submission" date="2014-11" db="EMBL/GenBank/DDBJ databases">
        <authorList>
            <person name="Otto D Thomas"/>
            <person name="Naeem Raeece"/>
        </authorList>
    </citation>
    <scope>NUCLEOTIDE SEQUENCE</scope>
</reference>
<evidence type="ECO:0000313" key="2">
    <source>
        <dbReference type="EMBL" id="CEM11067.1"/>
    </source>
</evidence>
<feature type="compositionally biased region" description="Acidic residues" evidence="1">
    <location>
        <begin position="366"/>
        <end position="378"/>
    </location>
</feature>
<protein>
    <submittedName>
        <fullName evidence="2">Uncharacterized protein</fullName>
    </submittedName>
</protein>
<evidence type="ECO:0000256" key="1">
    <source>
        <dbReference type="SAM" id="MobiDB-lite"/>
    </source>
</evidence>
<dbReference type="EMBL" id="CDMZ01000290">
    <property type="protein sequence ID" value="CEM11067.1"/>
    <property type="molecule type" value="Genomic_DNA"/>
</dbReference>
<feature type="region of interest" description="Disordered" evidence="1">
    <location>
        <begin position="341"/>
        <end position="378"/>
    </location>
</feature>
<feature type="region of interest" description="Disordered" evidence="1">
    <location>
        <begin position="148"/>
        <end position="252"/>
    </location>
</feature>
<name>A0A0G4FCV2_9ALVE</name>
<dbReference type="AlphaFoldDB" id="A0A0G4FCV2"/>
<organism evidence="2">
    <name type="scientific">Chromera velia CCMP2878</name>
    <dbReference type="NCBI Taxonomy" id="1169474"/>
    <lineage>
        <taxon>Eukaryota</taxon>
        <taxon>Sar</taxon>
        <taxon>Alveolata</taxon>
        <taxon>Colpodellida</taxon>
        <taxon>Chromeraceae</taxon>
        <taxon>Chromera</taxon>
    </lineage>
</organism>